<evidence type="ECO:0000313" key="1">
    <source>
        <dbReference type="EMBL" id="CAL1541706.1"/>
    </source>
</evidence>
<gene>
    <name evidence="1" type="ORF">GSLYS_00015312001</name>
</gene>
<proteinExistence type="predicted"/>
<organism evidence="1 2">
    <name type="scientific">Lymnaea stagnalis</name>
    <name type="common">Great pond snail</name>
    <name type="synonym">Helix stagnalis</name>
    <dbReference type="NCBI Taxonomy" id="6523"/>
    <lineage>
        <taxon>Eukaryota</taxon>
        <taxon>Metazoa</taxon>
        <taxon>Spiralia</taxon>
        <taxon>Lophotrochozoa</taxon>
        <taxon>Mollusca</taxon>
        <taxon>Gastropoda</taxon>
        <taxon>Heterobranchia</taxon>
        <taxon>Euthyneura</taxon>
        <taxon>Panpulmonata</taxon>
        <taxon>Hygrophila</taxon>
        <taxon>Lymnaeoidea</taxon>
        <taxon>Lymnaeidae</taxon>
        <taxon>Lymnaea</taxon>
    </lineage>
</organism>
<dbReference type="Proteomes" id="UP001497497">
    <property type="component" value="Unassembled WGS sequence"/>
</dbReference>
<evidence type="ECO:0000313" key="2">
    <source>
        <dbReference type="Proteomes" id="UP001497497"/>
    </source>
</evidence>
<keyword evidence="2" id="KW-1185">Reference proteome</keyword>
<dbReference type="AlphaFoldDB" id="A0AAV2I791"/>
<dbReference type="EMBL" id="CAXITT010000448">
    <property type="protein sequence ID" value="CAL1541706.1"/>
    <property type="molecule type" value="Genomic_DNA"/>
</dbReference>
<reference evidence="1 2" key="1">
    <citation type="submission" date="2024-04" db="EMBL/GenBank/DDBJ databases">
        <authorList>
            <consortium name="Genoscope - CEA"/>
            <person name="William W."/>
        </authorList>
    </citation>
    <scope>NUCLEOTIDE SEQUENCE [LARGE SCALE GENOMIC DNA]</scope>
</reference>
<protein>
    <submittedName>
        <fullName evidence="1">Uncharacterized protein</fullName>
    </submittedName>
</protein>
<accession>A0AAV2I791</accession>
<name>A0AAV2I791_LYMST</name>
<sequence>MRLFKLTYKALRRPNSSIEHKEHFSKQSTPINTSNMKMIVWSMLALLAAFCTTSDAITCVANICELADCAPITNCNGKVVKNGGFCGCCDLCVTVLKPGDTCLYLFMTGMPSTIACPDNYHCDSTTHTCVAVW</sequence>
<comment type="caution">
    <text evidence="1">The sequence shown here is derived from an EMBL/GenBank/DDBJ whole genome shotgun (WGS) entry which is preliminary data.</text>
</comment>